<dbReference type="SUPFAM" id="SSF50494">
    <property type="entry name" value="Trypsin-like serine proteases"/>
    <property type="match status" value="1"/>
</dbReference>
<dbReference type="SMART" id="SM00020">
    <property type="entry name" value="Tryp_SPc"/>
    <property type="match status" value="1"/>
</dbReference>
<dbReference type="InterPro" id="IPR001254">
    <property type="entry name" value="Trypsin_dom"/>
</dbReference>
<sequence length="728" mass="76794">MQDSPAGSLAEAMITERFMDKQRTISSHAAPARGHIHIYFFESRTFSVVGDARVADVAVANRLRRRHLPLVAEAEERERGEEGGSSRRRRRPRRGLDSRSHYHLPAGLPAAAGAGAGGAIAVGQSGSLRQPSAGILVRPVSGRVEIPLSAASAAPAADCCGLPPPPSQMTISGAPSTTRTRGSRWRAFHLSAIATAIAVLLAAGFLEDATRSCHVDGAFLPTAAGGGGGGRGGGAGYGGRSVLRDNEVALRGGGEHQPRGSLNAGEAHRVLQDASQPADLGKVVGGREINIAHAPYQASIFLELFVNDTAGPVLLNVCAGTLIDPEYIISAAHCFVEESRGNANLADLALLSPNASSYIVRLGSTSVKEGLDVRVKNYWLHPEFRVVTSLLFNDVSLFRLERPVPINDTIMPVKLAFSDDVLVTGSDIGITGWGDTTFEGDASTVLLGATVDLLPDVCPNSAIYKAAYDPKVMLCAGCREGGVDGCQGDSGGPATTSSNSTGCPVLVGITSFGGVCGSPESPGVYTRVATLVDWVEKQAGRSFRSQYPVVPTKDCQLCGRSNDSNVQSLPCGDLPVPSFDKTRCKLEAWMSSAFKFRFLHPCSENATSCTANGTGAAPCGAQVEAFFDPGSFGSFTPTGSLTFLQGRPGGSTKITLRRMAITVPLSGKIRRRRAVASKDGHWRTVWAPGVQRPERVCSDYYAYAAVFITKDASLVQVSYPVSYSNSRR</sequence>
<dbReference type="Gramene" id="GBG83177">
    <property type="protein sequence ID" value="GBG83177"/>
    <property type="gene ID" value="CBR_g36793"/>
</dbReference>
<evidence type="ECO:0000313" key="6">
    <source>
        <dbReference type="Proteomes" id="UP000265515"/>
    </source>
</evidence>
<feature type="domain" description="Peptidase S1" evidence="4">
    <location>
        <begin position="283"/>
        <end position="540"/>
    </location>
</feature>
<evidence type="ECO:0000256" key="2">
    <source>
        <dbReference type="ARBA" id="ARBA00022801"/>
    </source>
</evidence>
<proteinExistence type="predicted"/>
<dbReference type="PANTHER" id="PTHR24264">
    <property type="entry name" value="TRYPSIN-RELATED"/>
    <property type="match status" value="1"/>
</dbReference>
<dbReference type="Pfam" id="PF00089">
    <property type="entry name" value="Trypsin"/>
    <property type="match status" value="1"/>
</dbReference>
<dbReference type="GO" id="GO:0006508">
    <property type="term" value="P:proteolysis"/>
    <property type="evidence" value="ECO:0007669"/>
    <property type="project" value="UniProtKB-KW"/>
</dbReference>
<dbReference type="InterPro" id="IPR001314">
    <property type="entry name" value="Peptidase_S1A"/>
</dbReference>
<protein>
    <recommendedName>
        <fullName evidence="4">Peptidase S1 domain-containing protein</fullName>
    </recommendedName>
</protein>
<dbReference type="EMBL" id="BFEA01000431">
    <property type="protein sequence ID" value="GBG83177.1"/>
    <property type="molecule type" value="Genomic_DNA"/>
</dbReference>
<dbReference type="InterPro" id="IPR018114">
    <property type="entry name" value="TRYPSIN_HIS"/>
</dbReference>
<dbReference type="PROSITE" id="PS00134">
    <property type="entry name" value="TRYPSIN_HIS"/>
    <property type="match status" value="1"/>
</dbReference>
<evidence type="ECO:0000256" key="3">
    <source>
        <dbReference type="SAM" id="MobiDB-lite"/>
    </source>
</evidence>
<organism evidence="5 6">
    <name type="scientific">Chara braunii</name>
    <name type="common">Braun's stonewort</name>
    <dbReference type="NCBI Taxonomy" id="69332"/>
    <lineage>
        <taxon>Eukaryota</taxon>
        <taxon>Viridiplantae</taxon>
        <taxon>Streptophyta</taxon>
        <taxon>Charophyceae</taxon>
        <taxon>Charales</taxon>
        <taxon>Characeae</taxon>
        <taxon>Chara</taxon>
    </lineage>
</organism>
<dbReference type="Gene3D" id="2.40.10.10">
    <property type="entry name" value="Trypsin-like serine proteases"/>
    <property type="match status" value="1"/>
</dbReference>
<dbReference type="PROSITE" id="PS50240">
    <property type="entry name" value="TRYPSIN_DOM"/>
    <property type="match status" value="1"/>
</dbReference>
<keyword evidence="1" id="KW-0645">Protease</keyword>
<dbReference type="PANTHER" id="PTHR24264:SF54">
    <property type="entry name" value="PEPTIDASE S1 DOMAIN-CONTAINING PROTEIN"/>
    <property type="match status" value="1"/>
</dbReference>
<dbReference type="InterPro" id="IPR009003">
    <property type="entry name" value="Peptidase_S1_PA"/>
</dbReference>
<evidence type="ECO:0000313" key="5">
    <source>
        <dbReference type="EMBL" id="GBG83177.1"/>
    </source>
</evidence>
<gene>
    <name evidence="5" type="ORF">CBR_g36793</name>
</gene>
<dbReference type="InterPro" id="IPR050127">
    <property type="entry name" value="Serine_Proteases_S1"/>
</dbReference>
<evidence type="ECO:0000256" key="1">
    <source>
        <dbReference type="ARBA" id="ARBA00022670"/>
    </source>
</evidence>
<dbReference type="CDD" id="cd00190">
    <property type="entry name" value="Tryp_SPc"/>
    <property type="match status" value="1"/>
</dbReference>
<evidence type="ECO:0000259" key="4">
    <source>
        <dbReference type="PROSITE" id="PS50240"/>
    </source>
</evidence>
<accession>A0A388LLK5</accession>
<keyword evidence="2" id="KW-0378">Hydrolase</keyword>
<dbReference type="InterPro" id="IPR043504">
    <property type="entry name" value="Peptidase_S1_PA_chymotrypsin"/>
</dbReference>
<dbReference type="PRINTS" id="PR00722">
    <property type="entry name" value="CHYMOTRYPSIN"/>
</dbReference>
<dbReference type="AlphaFoldDB" id="A0A388LLK5"/>
<dbReference type="STRING" id="69332.A0A388LLK5"/>
<feature type="region of interest" description="Disordered" evidence="3">
    <location>
        <begin position="74"/>
        <end position="102"/>
    </location>
</feature>
<comment type="caution">
    <text evidence="5">The sequence shown here is derived from an EMBL/GenBank/DDBJ whole genome shotgun (WGS) entry which is preliminary data.</text>
</comment>
<keyword evidence="6" id="KW-1185">Reference proteome</keyword>
<feature type="compositionally biased region" description="Basic and acidic residues" evidence="3">
    <location>
        <begin position="74"/>
        <end position="85"/>
    </location>
</feature>
<name>A0A388LLK5_CHABU</name>
<dbReference type="Proteomes" id="UP000265515">
    <property type="component" value="Unassembled WGS sequence"/>
</dbReference>
<reference evidence="5 6" key="1">
    <citation type="journal article" date="2018" name="Cell">
        <title>The Chara Genome: Secondary Complexity and Implications for Plant Terrestrialization.</title>
        <authorList>
            <person name="Nishiyama T."/>
            <person name="Sakayama H."/>
            <person name="Vries J.D."/>
            <person name="Buschmann H."/>
            <person name="Saint-Marcoux D."/>
            <person name="Ullrich K.K."/>
            <person name="Haas F.B."/>
            <person name="Vanderstraeten L."/>
            <person name="Becker D."/>
            <person name="Lang D."/>
            <person name="Vosolsobe S."/>
            <person name="Rombauts S."/>
            <person name="Wilhelmsson P.K.I."/>
            <person name="Janitza P."/>
            <person name="Kern R."/>
            <person name="Heyl A."/>
            <person name="Rumpler F."/>
            <person name="Villalobos L.I.A.C."/>
            <person name="Clay J.M."/>
            <person name="Skokan R."/>
            <person name="Toyoda A."/>
            <person name="Suzuki Y."/>
            <person name="Kagoshima H."/>
            <person name="Schijlen E."/>
            <person name="Tajeshwar N."/>
            <person name="Catarino B."/>
            <person name="Hetherington A.J."/>
            <person name="Saltykova A."/>
            <person name="Bonnot C."/>
            <person name="Breuninger H."/>
            <person name="Symeonidi A."/>
            <person name="Radhakrishnan G.V."/>
            <person name="Van Nieuwerburgh F."/>
            <person name="Deforce D."/>
            <person name="Chang C."/>
            <person name="Karol K.G."/>
            <person name="Hedrich R."/>
            <person name="Ulvskov P."/>
            <person name="Glockner G."/>
            <person name="Delwiche C.F."/>
            <person name="Petrasek J."/>
            <person name="Van de Peer Y."/>
            <person name="Friml J."/>
            <person name="Beilby M."/>
            <person name="Dolan L."/>
            <person name="Kohara Y."/>
            <person name="Sugano S."/>
            <person name="Fujiyama A."/>
            <person name="Delaux P.-M."/>
            <person name="Quint M."/>
            <person name="TheiBen G."/>
            <person name="Hagemann M."/>
            <person name="Harholt J."/>
            <person name="Dunand C."/>
            <person name="Zachgo S."/>
            <person name="Langdale J."/>
            <person name="Maumus F."/>
            <person name="Straeten D.V.D."/>
            <person name="Gould S.B."/>
            <person name="Rensing S.A."/>
        </authorList>
    </citation>
    <scope>NUCLEOTIDE SEQUENCE [LARGE SCALE GENOMIC DNA]</scope>
    <source>
        <strain evidence="5 6">S276</strain>
    </source>
</reference>
<dbReference type="OrthoDB" id="10059102at2759"/>
<dbReference type="GO" id="GO:0004252">
    <property type="term" value="F:serine-type endopeptidase activity"/>
    <property type="evidence" value="ECO:0007669"/>
    <property type="project" value="InterPro"/>
</dbReference>
<dbReference type="GO" id="GO:0005615">
    <property type="term" value="C:extracellular space"/>
    <property type="evidence" value="ECO:0007669"/>
    <property type="project" value="TreeGrafter"/>
</dbReference>